<feature type="compositionally biased region" description="Basic and acidic residues" evidence="11">
    <location>
        <begin position="586"/>
        <end position="604"/>
    </location>
</feature>
<evidence type="ECO:0000256" key="1">
    <source>
        <dbReference type="ARBA" id="ARBA00004141"/>
    </source>
</evidence>
<organism evidence="12 13">
    <name type="scientific">Alectoria fallacina</name>
    <dbReference type="NCBI Taxonomy" id="1903189"/>
    <lineage>
        <taxon>Eukaryota</taxon>
        <taxon>Fungi</taxon>
        <taxon>Dikarya</taxon>
        <taxon>Ascomycota</taxon>
        <taxon>Pezizomycotina</taxon>
        <taxon>Lecanoromycetes</taxon>
        <taxon>OSLEUM clade</taxon>
        <taxon>Lecanoromycetidae</taxon>
        <taxon>Lecanorales</taxon>
        <taxon>Lecanorineae</taxon>
        <taxon>Parmeliaceae</taxon>
        <taxon>Alectoria</taxon>
    </lineage>
</organism>
<dbReference type="Proteomes" id="UP000664203">
    <property type="component" value="Unassembled WGS sequence"/>
</dbReference>
<dbReference type="EC" id="2.3.1.-" evidence="10"/>
<feature type="transmembrane region" description="Helical" evidence="10">
    <location>
        <begin position="97"/>
        <end position="117"/>
    </location>
</feature>
<keyword evidence="2 10" id="KW-0444">Lipid biosynthesis</keyword>
<dbReference type="Pfam" id="PF01151">
    <property type="entry name" value="ELO"/>
    <property type="match status" value="1"/>
</dbReference>
<sequence>MVLPSASSTAPSVHFTYPPSFLLSYEPGQNPKTLSPSLSDHTLARPFNIPTGLYNNALHIAIPITIALVYTTTVSYVNKINKDRKYKPWAFSKSLLFWALVVLHNVFLALYSGWTFIGMLNAVKQSWPGLDGQYGVAGAADALCRFQGPRGLGSAATYNTSTSAWGFTDKAMKLAGDIPDSTDVGRMWNEGLAFYGWLFYLSKFYEVVDTMIILTKGKKSSLLQTYHHAGAMMCMWAGIRYMSSPIWMFVFINSLLHSIMYTYYALSALSIRVPQAVKQTLTFLQIAQITLGAAFAFAHLFVAYDIPIEEAYLYVHNLSTAFPSTASAVSSTISSALTNPTVAAELGSWLKKAALRAAGEEGLAENVRNYQGETFGIDAIHAAEVEKAQEEIKYRTGSQKVHCLDNSGQVLAILMNLVYLTPLAYLFMRYFYKSYIARAHSDPPKPTKEENVKQSSRDAVKDIEREIREAVDGRQGGDTEPPPELKAKLEHAKRNVKENTNDLNGKAQSNAKALGAKAQKGAHDLTNGDLGAKVQNGVKDVKNTVQEDLKALQDKIKKMGDEGAKAKGSQDVKDKPSANGQIAASKRSESPKKSDPSKRSESPKKGQSNGVGPKRSESPKKGLSEKKEVNGDAKAYEVVPDEPKTAEEKKAEEKMQPK</sequence>
<feature type="compositionally biased region" description="Basic and acidic residues" evidence="11">
    <location>
        <begin position="614"/>
        <end position="658"/>
    </location>
</feature>
<evidence type="ECO:0000313" key="12">
    <source>
        <dbReference type="EMBL" id="CAF9904925.1"/>
    </source>
</evidence>
<evidence type="ECO:0000256" key="6">
    <source>
        <dbReference type="ARBA" id="ARBA00022989"/>
    </source>
</evidence>
<gene>
    <name evidence="12" type="ORF">ALECFALPRED_010637</name>
</gene>
<feature type="region of interest" description="Disordered" evidence="11">
    <location>
        <begin position="440"/>
        <end position="459"/>
    </location>
</feature>
<dbReference type="GO" id="GO:0034626">
    <property type="term" value="P:fatty acid elongation, polyunsaturated fatty acid"/>
    <property type="evidence" value="ECO:0007669"/>
    <property type="project" value="TreeGrafter"/>
</dbReference>
<evidence type="ECO:0000256" key="7">
    <source>
        <dbReference type="ARBA" id="ARBA00023098"/>
    </source>
</evidence>
<evidence type="ECO:0000256" key="2">
    <source>
        <dbReference type="ARBA" id="ARBA00022516"/>
    </source>
</evidence>
<dbReference type="GO" id="GO:0005789">
    <property type="term" value="C:endoplasmic reticulum membrane"/>
    <property type="evidence" value="ECO:0007669"/>
    <property type="project" value="TreeGrafter"/>
</dbReference>
<evidence type="ECO:0000256" key="8">
    <source>
        <dbReference type="ARBA" id="ARBA00023136"/>
    </source>
</evidence>
<feature type="transmembrane region" description="Helical" evidence="10">
    <location>
        <begin position="249"/>
        <end position="269"/>
    </location>
</feature>
<keyword evidence="13" id="KW-1185">Reference proteome</keyword>
<accession>A0A8H3I6A2</accession>
<comment type="subcellular location">
    <subcellularLocation>
        <location evidence="1">Membrane</location>
        <topology evidence="1">Multi-pass membrane protein</topology>
    </subcellularLocation>
</comment>
<protein>
    <recommendedName>
        <fullName evidence="10">Elongation of fatty acids protein</fullName>
        <ecNumber evidence="10">2.3.1.-</ecNumber>
    </recommendedName>
</protein>
<dbReference type="AlphaFoldDB" id="A0A8H3I6A2"/>
<comment type="caution">
    <text evidence="12">The sequence shown here is derived from an EMBL/GenBank/DDBJ whole genome shotgun (WGS) entry which is preliminary data.</text>
</comment>
<evidence type="ECO:0000256" key="10">
    <source>
        <dbReference type="RuleBase" id="RU361115"/>
    </source>
</evidence>
<keyword evidence="4 10" id="KW-0812">Transmembrane</keyword>
<keyword evidence="5 10" id="KW-0276">Fatty acid metabolism</keyword>
<keyword evidence="7 10" id="KW-0443">Lipid metabolism</keyword>
<dbReference type="GO" id="GO:0030148">
    <property type="term" value="P:sphingolipid biosynthetic process"/>
    <property type="evidence" value="ECO:0007669"/>
    <property type="project" value="TreeGrafter"/>
</dbReference>
<feature type="region of interest" description="Disordered" evidence="11">
    <location>
        <begin position="512"/>
        <end position="532"/>
    </location>
</feature>
<keyword evidence="8 10" id="KW-0472">Membrane</keyword>
<keyword evidence="6 10" id="KW-1133">Transmembrane helix</keyword>
<dbReference type="PANTHER" id="PTHR11157:SF169">
    <property type="entry name" value="ELONGATION OF FATTY ACIDS PROTEIN"/>
    <property type="match status" value="1"/>
</dbReference>
<evidence type="ECO:0000256" key="4">
    <source>
        <dbReference type="ARBA" id="ARBA00022692"/>
    </source>
</evidence>
<feature type="region of interest" description="Disordered" evidence="11">
    <location>
        <begin position="559"/>
        <end position="658"/>
    </location>
</feature>
<dbReference type="OrthoDB" id="10259681at2759"/>
<comment type="similarity">
    <text evidence="10">Belongs to the ELO family.</text>
</comment>
<reference evidence="12" key="1">
    <citation type="submission" date="2021-03" db="EMBL/GenBank/DDBJ databases">
        <authorList>
            <person name="Tagirdzhanova G."/>
        </authorList>
    </citation>
    <scope>NUCLEOTIDE SEQUENCE</scope>
</reference>
<evidence type="ECO:0000256" key="11">
    <source>
        <dbReference type="SAM" id="MobiDB-lite"/>
    </source>
</evidence>
<dbReference type="InterPro" id="IPR002076">
    <property type="entry name" value="ELO_fam"/>
</dbReference>
<dbReference type="PANTHER" id="PTHR11157">
    <property type="entry name" value="FATTY ACID ACYL TRANSFERASE-RELATED"/>
    <property type="match status" value="1"/>
</dbReference>
<dbReference type="GO" id="GO:0034625">
    <property type="term" value="P:fatty acid elongation, monounsaturated fatty acid"/>
    <property type="evidence" value="ECO:0007669"/>
    <property type="project" value="TreeGrafter"/>
</dbReference>
<comment type="catalytic activity">
    <reaction evidence="10">
        <text>an acyl-CoA + malonyl-CoA + H(+) = a 3-oxoacyl-CoA + CO2 + CoA</text>
        <dbReference type="Rhea" id="RHEA:50252"/>
        <dbReference type="ChEBI" id="CHEBI:15378"/>
        <dbReference type="ChEBI" id="CHEBI:16526"/>
        <dbReference type="ChEBI" id="CHEBI:57287"/>
        <dbReference type="ChEBI" id="CHEBI:57384"/>
        <dbReference type="ChEBI" id="CHEBI:58342"/>
        <dbReference type="ChEBI" id="CHEBI:90726"/>
    </reaction>
    <physiologicalReaction direction="left-to-right" evidence="10">
        <dbReference type="Rhea" id="RHEA:50253"/>
    </physiologicalReaction>
</comment>
<dbReference type="GO" id="GO:0009922">
    <property type="term" value="F:fatty acid elongase activity"/>
    <property type="evidence" value="ECO:0007669"/>
    <property type="project" value="InterPro"/>
</dbReference>
<name>A0A8H3I6A2_9LECA</name>
<dbReference type="GO" id="GO:0042761">
    <property type="term" value="P:very long-chain fatty acid biosynthetic process"/>
    <property type="evidence" value="ECO:0007669"/>
    <property type="project" value="TreeGrafter"/>
</dbReference>
<evidence type="ECO:0000313" key="13">
    <source>
        <dbReference type="Proteomes" id="UP000664203"/>
    </source>
</evidence>
<keyword evidence="3 10" id="KW-0808">Transferase</keyword>
<dbReference type="EMBL" id="CAJPDR010000009">
    <property type="protein sequence ID" value="CAF9904925.1"/>
    <property type="molecule type" value="Genomic_DNA"/>
</dbReference>
<feature type="transmembrane region" description="Helical" evidence="10">
    <location>
        <begin position="410"/>
        <end position="428"/>
    </location>
</feature>
<evidence type="ECO:0000256" key="3">
    <source>
        <dbReference type="ARBA" id="ARBA00022679"/>
    </source>
</evidence>
<feature type="transmembrane region" description="Helical" evidence="10">
    <location>
        <begin position="281"/>
        <end position="304"/>
    </location>
</feature>
<feature type="transmembrane region" description="Helical" evidence="10">
    <location>
        <begin position="57"/>
        <end position="77"/>
    </location>
</feature>
<evidence type="ECO:0000256" key="9">
    <source>
        <dbReference type="ARBA" id="ARBA00023160"/>
    </source>
</evidence>
<dbReference type="GO" id="GO:0019367">
    <property type="term" value="P:fatty acid elongation, saturated fatty acid"/>
    <property type="evidence" value="ECO:0007669"/>
    <property type="project" value="TreeGrafter"/>
</dbReference>
<feature type="compositionally biased region" description="Basic and acidic residues" evidence="11">
    <location>
        <begin position="559"/>
        <end position="576"/>
    </location>
</feature>
<proteinExistence type="inferred from homology"/>
<evidence type="ECO:0000256" key="5">
    <source>
        <dbReference type="ARBA" id="ARBA00022832"/>
    </source>
</evidence>
<keyword evidence="9 10" id="KW-0275">Fatty acid biosynthesis</keyword>